<name>A0ABQ2IL61_9BACT</name>
<evidence type="ECO:0008006" key="11">
    <source>
        <dbReference type="Google" id="ProtNLM"/>
    </source>
</evidence>
<dbReference type="Pfam" id="PF00158">
    <property type="entry name" value="Sigma54_activat"/>
    <property type="match status" value="1"/>
</dbReference>
<evidence type="ECO:0000256" key="5">
    <source>
        <dbReference type="ARBA" id="ARBA00023163"/>
    </source>
</evidence>
<dbReference type="PROSITE" id="PS50045">
    <property type="entry name" value="SIGMA54_INTERACT_4"/>
    <property type="match status" value="1"/>
</dbReference>
<feature type="domain" description="Sigma-54 factor interaction" evidence="7">
    <location>
        <begin position="143"/>
        <end position="372"/>
    </location>
</feature>
<accession>A0ABQ2IL61</accession>
<dbReference type="Proteomes" id="UP000632339">
    <property type="component" value="Unassembled WGS sequence"/>
</dbReference>
<evidence type="ECO:0000259" key="7">
    <source>
        <dbReference type="PROSITE" id="PS50045"/>
    </source>
</evidence>
<protein>
    <recommendedName>
        <fullName evidence="11">DNA-binding NtrC family response regulator</fullName>
    </recommendedName>
</protein>
<evidence type="ECO:0000256" key="2">
    <source>
        <dbReference type="ARBA" id="ARBA00022840"/>
    </source>
</evidence>
<keyword evidence="10" id="KW-1185">Reference proteome</keyword>
<keyword evidence="1" id="KW-0547">Nucleotide-binding</keyword>
<dbReference type="Gene3D" id="3.40.50.300">
    <property type="entry name" value="P-loop containing nucleotide triphosphate hydrolases"/>
    <property type="match status" value="1"/>
</dbReference>
<dbReference type="PROSITE" id="PS50110">
    <property type="entry name" value="RESPONSE_REGULATORY"/>
    <property type="match status" value="1"/>
</dbReference>
<dbReference type="Pfam" id="PF25601">
    <property type="entry name" value="AAA_lid_14"/>
    <property type="match status" value="1"/>
</dbReference>
<dbReference type="Gene3D" id="1.10.10.60">
    <property type="entry name" value="Homeodomain-like"/>
    <property type="match status" value="1"/>
</dbReference>
<dbReference type="SUPFAM" id="SSF52540">
    <property type="entry name" value="P-loop containing nucleoside triphosphate hydrolases"/>
    <property type="match status" value="1"/>
</dbReference>
<dbReference type="InterPro" id="IPR003593">
    <property type="entry name" value="AAA+_ATPase"/>
</dbReference>
<dbReference type="InterPro" id="IPR027417">
    <property type="entry name" value="P-loop_NTPase"/>
</dbReference>
<dbReference type="CDD" id="cd00009">
    <property type="entry name" value="AAA"/>
    <property type="match status" value="1"/>
</dbReference>
<dbReference type="SMART" id="SM00448">
    <property type="entry name" value="REC"/>
    <property type="match status" value="1"/>
</dbReference>
<evidence type="ECO:0000256" key="6">
    <source>
        <dbReference type="PROSITE-ProRule" id="PRU00169"/>
    </source>
</evidence>
<dbReference type="InterPro" id="IPR058031">
    <property type="entry name" value="AAA_lid_NorR"/>
</dbReference>
<evidence type="ECO:0000256" key="4">
    <source>
        <dbReference type="ARBA" id="ARBA00023125"/>
    </source>
</evidence>
<feature type="domain" description="Response regulatory" evidence="8">
    <location>
        <begin position="4"/>
        <end position="118"/>
    </location>
</feature>
<dbReference type="PROSITE" id="PS00676">
    <property type="entry name" value="SIGMA54_INTERACT_2"/>
    <property type="match status" value="1"/>
</dbReference>
<dbReference type="InterPro" id="IPR011006">
    <property type="entry name" value="CheY-like_superfamily"/>
</dbReference>
<comment type="caution">
    <text evidence="9">The sequence shown here is derived from an EMBL/GenBank/DDBJ whole genome shotgun (WGS) entry which is preliminary data.</text>
</comment>
<organism evidence="9 10">
    <name type="scientific">Dyadobacter beijingensis</name>
    <dbReference type="NCBI Taxonomy" id="365489"/>
    <lineage>
        <taxon>Bacteria</taxon>
        <taxon>Pseudomonadati</taxon>
        <taxon>Bacteroidota</taxon>
        <taxon>Cytophagia</taxon>
        <taxon>Cytophagales</taxon>
        <taxon>Spirosomataceae</taxon>
        <taxon>Dyadobacter</taxon>
    </lineage>
</organism>
<keyword evidence="6" id="KW-0597">Phosphoprotein</keyword>
<dbReference type="Gene3D" id="1.10.8.60">
    <property type="match status" value="1"/>
</dbReference>
<dbReference type="RefSeq" id="WP_019945221.1">
    <property type="nucleotide sequence ID" value="NZ_BMLI01000004.1"/>
</dbReference>
<proteinExistence type="predicted"/>
<evidence type="ECO:0000256" key="3">
    <source>
        <dbReference type="ARBA" id="ARBA00023015"/>
    </source>
</evidence>
<dbReference type="PANTHER" id="PTHR32071:SF117">
    <property type="entry name" value="PTS-DEPENDENT DIHYDROXYACETONE KINASE OPERON REGULATORY PROTEIN-RELATED"/>
    <property type="match status" value="1"/>
</dbReference>
<reference evidence="10" key="1">
    <citation type="journal article" date="2019" name="Int. J. Syst. Evol. Microbiol.">
        <title>The Global Catalogue of Microorganisms (GCM) 10K type strain sequencing project: providing services to taxonomists for standard genome sequencing and annotation.</title>
        <authorList>
            <consortium name="The Broad Institute Genomics Platform"/>
            <consortium name="The Broad Institute Genome Sequencing Center for Infectious Disease"/>
            <person name="Wu L."/>
            <person name="Ma J."/>
        </authorList>
    </citation>
    <scope>NUCLEOTIDE SEQUENCE [LARGE SCALE GENOMIC DNA]</scope>
    <source>
        <strain evidence="10">CGMCC 1.6375</strain>
    </source>
</reference>
<keyword evidence="4" id="KW-0238">DNA-binding</keyword>
<dbReference type="InterPro" id="IPR001789">
    <property type="entry name" value="Sig_transdc_resp-reg_receiver"/>
</dbReference>
<keyword evidence="2" id="KW-0067">ATP-binding</keyword>
<dbReference type="PROSITE" id="PS00688">
    <property type="entry name" value="SIGMA54_INTERACT_3"/>
    <property type="match status" value="1"/>
</dbReference>
<keyword evidence="3" id="KW-0805">Transcription regulation</keyword>
<dbReference type="PANTHER" id="PTHR32071">
    <property type="entry name" value="TRANSCRIPTIONAL REGULATORY PROTEIN"/>
    <property type="match status" value="1"/>
</dbReference>
<dbReference type="InterPro" id="IPR025662">
    <property type="entry name" value="Sigma_54_int_dom_ATP-bd_1"/>
</dbReference>
<dbReference type="CDD" id="cd17534">
    <property type="entry name" value="REC_DC-like"/>
    <property type="match status" value="1"/>
</dbReference>
<dbReference type="SUPFAM" id="SSF52172">
    <property type="entry name" value="CheY-like"/>
    <property type="match status" value="1"/>
</dbReference>
<dbReference type="SMART" id="SM00382">
    <property type="entry name" value="AAA"/>
    <property type="match status" value="1"/>
</dbReference>
<evidence type="ECO:0000313" key="9">
    <source>
        <dbReference type="EMBL" id="GGN12143.1"/>
    </source>
</evidence>
<dbReference type="Pfam" id="PF00072">
    <property type="entry name" value="Response_reg"/>
    <property type="match status" value="1"/>
</dbReference>
<evidence type="ECO:0000259" key="8">
    <source>
        <dbReference type="PROSITE" id="PS50110"/>
    </source>
</evidence>
<dbReference type="EMBL" id="BMLI01000004">
    <property type="protein sequence ID" value="GGN12143.1"/>
    <property type="molecule type" value="Genomic_DNA"/>
</dbReference>
<dbReference type="InterPro" id="IPR002078">
    <property type="entry name" value="Sigma_54_int"/>
</dbReference>
<sequence>MQTSVLIVEDQFIEANNLLMILGKAGYEVLPIAHSVHAALNILARKKPDLVLLDIYLQGDLTGIDLAELLREKGIAFVYLSANSTKDILDAAKRTQPYGFLVKPFREKDVLVTLNVAHYLHEQRTTAPRTEAGKSKEKQPTTIIGKSAPVAGILDQIAMVADTDASILVTGESGTGKELVAQAIHNRSSRQNRPFVRVNCAALPASLIESELFGIEKGAFTGAYETKPGKFERAQNGTIFLDEIGEMPLMMQAKLLHVLQEREIERVGGKSVIKVNVRIIAATNRDLEREIAAGRFRIDLYYRLNVFPIALPPLRDRREDIPELAGHFMQQAAARFGKTVGHISGSAMQQLLQYDWPGNIRELQNVIERMVVQCGSNTLTHIDLDLPAQPARPDAPAEVHSGIDSQRDLLIEVLKKCGGRIAGKGGAAEFLGVNVSTLQARVRKLGIVRTKVFRV</sequence>
<feature type="modified residue" description="4-aspartylphosphate" evidence="6">
    <location>
        <position position="54"/>
    </location>
</feature>
<evidence type="ECO:0000313" key="10">
    <source>
        <dbReference type="Proteomes" id="UP000632339"/>
    </source>
</evidence>
<dbReference type="Gene3D" id="3.40.50.2300">
    <property type="match status" value="1"/>
</dbReference>
<dbReference type="PROSITE" id="PS00675">
    <property type="entry name" value="SIGMA54_INTERACT_1"/>
    <property type="match status" value="1"/>
</dbReference>
<dbReference type="InterPro" id="IPR025944">
    <property type="entry name" value="Sigma_54_int_dom_CS"/>
</dbReference>
<gene>
    <name evidence="9" type="ORF">GCM10010967_55180</name>
</gene>
<dbReference type="InterPro" id="IPR025943">
    <property type="entry name" value="Sigma_54_int_dom_ATP-bd_2"/>
</dbReference>
<keyword evidence="5" id="KW-0804">Transcription</keyword>
<evidence type="ECO:0000256" key="1">
    <source>
        <dbReference type="ARBA" id="ARBA00022741"/>
    </source>
</evidence>